<dbReference type="PROSITE" id="PS51078">
    <property type="entry name" value="ICLR_ED"/>
    <property type="match status" value="1"/>
</dbReference>
<accession>A0ABV3R5W2</accession>
<keyword evidence="2" id="KW-0238">DNA-binding</keyword>
<dbReference type="SMART" id="SM00346">
    <property type="entry name" value="HTH_ICLR"/>
    <property type="match status" value="1"/>
</dbReference>
<dbReference type="InterPro" id="IPR005471">
    <property type="entry name" value="Tscrpt_reg_IclR_N"/>
</dbReference>
<dbReference type="InterPro" id="IPR036388">
    <property type="entry name" value="WH-like_DNA-bd_sf"/>
</dbReference>
<dbReference type="Gene3D" id="1.10.10.10">
    <property type="entry name" value="Winged helix-like DNA-binding domain superfamily/Winged helix DNA-binding domain"/>
    <property type="match status" value="1"/>
</dbReference>
<dbReference type="Pfam" id="PF09339">
    <property type="entry name" value="HTH_IclR"/>
    <property type="match status" value="1"/>
</dbReference>
<dbReference type="InterPro" id="IPR050707">
    <property type="entry name" value="HTH_MetabolicPath_Reg"/>
</dbReference>
<feature type="domain" description="IclR-ED" evidence="5">
    <location>
        <begin position="76"/>
        <end position="252"/>
    </location>
</feature>
<dbReference type="SUPFAM" id="SSF46785">
    <property type="entry name" value="Winged helix' DNA-binding domain"/>
    <property type="match status" value="1"/>
</dbReference>
<dbReference type="EMBL" id="JBFOCI010000006">
    <property type="protein sequence ID" value="MEW9807937.1"/>
    <property type="molecule type" value="Genomic_DNA"/>
</dbReference>
<dbReference type="Pfam" id="PF01614">
    <property type="entry name" value="IclR_C"/>
    <property type="match status" value="1"/>
</dbReference>
<keyword evidence="3" id="KW-0804">Transcription</keyword>
<dbReference type="InterPro" id="IPR036390">
    <property type="entry name" value="WH_DNA-bd_sf"/>
</dbReference>
<evidence type="ECO:0000259" key="4">
    <source>
        <dbReference type="PROSITE" id="PS51077"/>
    </source>
</evidence>
<dbReference type="PANTHER" id="PTHR30136:SF35">
    <property type="entry name" value="HTH-TYPE TRANSCRIPTIONAL REGULATOR RV1719"/>
    <property type="match status" value="1"/>
</dbReference>
<protein>
    <submittedName>
        <fullName evidence="6">IclR family transcriptional regulator</fullName>
    </submittedName>
</protein>
<dbReference type="RefSeq" id="WP_367725142.1">
    <property type="nucleotide sequence ID" value="NZ_JBFOCH010000029.1"/>
</dbReference>
<dbReference type="Proteomes" id="UP001556196">
    <property type="component" value="Unassembled WGS sequence"/>
</dbReference>
<feature type="domain" description="HTH iclR-type" evidence="4">
    <location>
        <begin position="13"/>
        <end position="75"/>
    </location>
</feature>
<evidence type="ECO:0000313" key="6">
    <source>
        <dbReference type="EMBL" id="MEW9807937.1"/>
    </source>
</evidence>
<name>A0ABV3R5W2_9HYPH</name>
<organism evidence="6 7">
    <name type="scientific">Mesorhizobium marinum</name>
    <dbReference type="NCBI Taxonomy" id="3228790"/>
    <lineage>
        <taxon>Bacteria</taxon>
        <taxon>Pseudomonadati</taxon>
        <taxon>Pseudomonadota</taxon>
        <taxon>Alphaproteobacteria</taxon>
        <taxon>Hyphomicrobiales</taxon>
        <taxon>Phyllobacteriaceae</taxon>
        <taxon>Mesorhizobium</taxon>
    </lineage>
</organism>
<evidence type="ECO:0000256" key="3">
    <source>
        <dbReference type="ARBA" id="ARBA00023163"/>
    </source>
</evidence>
<dbReference type="SUPFAM" id="SSF55781">
    <property type="entry name" value="GAF domain-like"/>
    <property type="match status" value="1"/>
</dbReference>
<reference evidence="6 7" key="1">
    <citation type="submission" date="2024-06" db="EMBL/GenBank/DDBJ databases">
        <authorList>
            <person name="Tuo L."/>
        </authorList>
    </citation>
    <scope>NUCLEOTIDE SEQUENCE [LARGE SCALE GENOMIC DNA]</scope>
    <source>
        <strain evidence="6 7">ZMM04-5</strain>
    </source>
</reference>
<gene>
    <name evidence="6" type="ORF">ABUE31_18265</name>
</gene>
<evidence type="ECO:0000256" key="2">
    <source>
        <dbReference type="ARBA" id="ARBA00023125"/>
    </source>
</evidence>
<proteinExistence type="predicted"/>
<evidence type="ECO:0000313" key="7">
    <source>
        <dbReference type="Proteomes" id="UP001556196"/>
    </source>
</evidence>
<evidence type="ECO:0000256" key="1">
    <source>
        <dbReference type="ARBA" id="ARBA00023015"/>
    </source>
</evidence>
<evidence type="ECO:0000259" key="5">
    <source>
        <dbReference type="PROSITE" id="PS51078"/>
    </source>
</evidence>
<dbReference type="PANTHER" id="PTHR30136">
    <property type="entry name" value="HELIX-TURN-HELIX TRANSCRIPTIONAL REGULATOR, ICLR FAMILY"/>
    <property type="match status" value="1"/>
</dbReference>
<dbReference type="PROSITE" id="PS51077">
    <property type="entry name" value="HTH_ICLR"/>
    <property type="match status" value="1"/>
</dbReference>
<comment type="caution">
    <text evidence="6">The sequence shown here is derived from an EMBL/GenBank/DDBJ whole genome shotgun (WGS) entry which is preliminary data.</text>
</comment>
<keyword evidence="7" id="KW-1185">Reference proteome</keyword>
<dbReference type="InterPro" id="IPR029016">
    <property type="entry name" value="GAF-like_dom_sf"/>
</dbReference>
<sequence>MSETDTAESRSGIQVIARAASVLRALKGARSGMSLGQIAEQVDLPRSTVQRIVGALQAERMVIASNSSGGIRLGPELQSLAESARFSVADVLRPLLVRLSAETEETVDLSSLRGNVVVFLDQIPGTQRLRAVSSVGDAFPLTTTANGKACLSLLDDETITLIARGEWAATGRKGEIADLLEEIRSIRISSIAFDRDEHTPGISAVGVAFRDWNGDIYAVSIPTPTTRFGRQEERLVAAIGKLAGEIAATIAQ</sequence>
<keyword evidence="1" id="KW-0805">Transcription regulation</keyword>
<dbReference type="Gene3D" id="3.30.450.40">
    <property type="match status" value="1"/>
</dbReference>
<dbReference type="InterPro" id="IPR014757">
    <property type="entry name" value="Tscrpt_reg_IclR_C"/>
</dbReference>